<evidence type="ECO:0000259" key="3">
    <source>
        <dbReference type="Pfam" id="PF01103"/>
    </source>
</evidence>
<dbReference type="Pfam" id="PF01103">
    <property type="entry name" value="Omp85"/>
    <property type="match status" value="1"/>
</dbReference>
<proteinExistence type="predicted"/>
<reference evidence="4" key="1">
    <citation type="submission" date="2018-05" db="EMBL/GenBank/DDBJ databases">
        <authorList>
            <person name="Lanie J.A."/>
            <person name="Ng W.-L."/>
            <person name="Kazmierczak K.M."/>
            <person name="Andrzejewski T.M."/>
            <person name="Davidsen T.M."/>
            <person name="Wayne K.J."/>
            <person name="Tettelin H."/>
            <person name="Glass J.I."/>
            <person name="Rusch D."/>
            <person name="Podicherti R."/>
            <person name="Tsui H.-C.T."/>
            <person name="Winkler M.E."/>
        </authorList>
    </citation>
    <scope>NUCLEOTIDE SEQUENCE</scope>
</reference>
<evidence type="ECO:0000256" key="1">
    <source>
        <dbReference type="ARBA" id="ARBA00004370"/>
    </source>
</evidence>
<name>A0A381XC00_9ZZZZ</name>
<evidence type="ECO:0000256" key="2">
    <source>
        <dbReference type="ARBA" id="ARBA00023136"/>
    </source>
</evidence>
<evidence type="ECO:0000313" key="4">
    <source>
        <dbReference type="EMBL" id="SVA61707.1"/>
    </source>
</evidence>
<dbReference type="GO" id="GO:0019867">
    <property type="term" value="C:outer membrane"/>
    <property type="evidence" value="ECO:0007669"/>
    <property type="project" value="InterPro"/>
</dbReference>
<dbReference type="EMBL" id="UINC01014475">
    <property type="protein sequence ID" value="SVA61707.1"/>
    <property type="molecule type" value="Genomic_DNA"/>
</dbReference>
<organism evidence="4">
    <name type="scientific">marine metagenome</name>
    <dbReference type="NCBI Taxonomy" id="408172"/>
    <lineage>
        <taxon>unclassified sequences</taxon>
        <taxon>metagenomes</taxon>
        <taxon>ecological metagenomes</taxon>
    </lineage>
</organism>
<dbReference type="Gene3D" id="2.40.160.50">
    <property type="entry name" value="membrane protein fhac: a member of the omp85/tpsb transporter family"/>
    <property type="match status" value="1"/>
</dbReference>
<feature type="domain" description="Bacterial surface antigen (D15)" evidence="3">
    <location>
        <begin position="2"/>
        <end position="148"/>
    </location>
</feature>
<comment type="subcellular location">
    <subcellularLocation>
        <location evidence="1">Membrane</location>
    </subcellularLocation>
</comment>
<dbReference type="InterPro" id="IPR000184">
    <property type="entry name" value="Bac_surfAg_D15"/>
</dbReference>
<accession>A0A381XC00</accession>
<gene>
    <name evidence="4" type="ORF">METZ01_LOCUS114561</name>
</gene>
<protein>
    <recommendedName>
        <fullName evidence="3">Bacterial surface antigen (D15) domain-containing protein</fullName>
    </recommendedName>
</protein>
<sequence>MQAYIPLGSESIFALRLKSGNLWGWKPEDKDYSFEKFYLGGSTSMRGWDFSLFKKDTVEMEEETPDTTVTVTVVPKGDLFRLMTNIEYRIHIYKSIGLNLFVDGGILSDNVNAVDLSMLEWDGGIGITINTPLGPARLDYAVQFDNPRMRKLNLGVQYLF</sequence>
<keyword evidence="2" id="KW-0472">Membrane</keyword>
<dbReference type="AlphaFoldDB" id="A0A381XC00"/>